<evidence type="ECO:0000313" key="3">
    <source>
        <dbReference type="Proteomes" id="UP000501690"/>
    </source>
</evidence>
<name>A0A4D6L722_VIGUN</name>
<reference evidence="2 3" key="1">
    <citation type="submission" date="2019-04" db="EMBL/GenBank/DDBJ databases">
        <title>An improved genome assembly and genetic linkage map for asparagus bean, Vigna unguiculata ssp. sesquipedialis.</title>
        <authorList>
            <person name="Xia Q."/>
            <person name="Zhang R."/>
            <person name="Dong Y."/>
        </authorList>
    </citation>
    <scope>NUCLEOTIDE SEQUENCE [LARGE SCALE GENOMIC DNA]</scope>
    <source>
        <tissue evidence="2">Leaf</tissue>
    </source>
</reference>
<organism evidence="2 3">
    <name type="scientific">Vigna unguiculata</name>
    <name type="common">Cowpea</name>
    <dbReference type="NCBI Taxonomy" id="3917"/>
    <lineage>
        <taxon>Eukaryota</taxon>
        <taxon>Viridiplantae</taxon>
        <taxon>Streptophyta</taxon>
        <taxon>Embryophyta</taxon>
        <taxon>Tracheophyta</taxon>
        <taxon>Spermatophyta</taxon>
        <taxon>Magnoliopsida</taxon>
        <taxon>eudicotyledons</taxon>
        <taxon>Gunneridae</taxon>
        <taxon>Pentapetalae</taxon>
        <taxon>rosids</taxon>
        <taxon>fabids</taxon>
        <taxon>Fabales</taxon>
        <taxon>Fabaceae</taxon>
        <taxon>Papilionoideae</taxon>
        <taxon>50 kb inversion clade</taxon>
        <taxon>NPAAA clade</taxon>
        <taxon>indigoferoid/millettioid clade</taxon>
        <taxon>Phaseoleae</taxon>
        <taxon>Vigna</taxon>
    </lineage>
</organism>
<protein>
    <submittedName>
        <fullName evidence="2">Uncharacterized protein</fullName>
    </submittedName>
</protein>
<evidence type="ECO:0000313" key="2">
    <source>
        <dbReference type="EMBL" id="QCD84276.1"/>
    </source>
</evidence>
<gene>
    <name evidence="2" type="ORF">DEO72_LG2g4627</name>
</gene>
<sequence>MDYDELERVGPGNVKVHNSLGSLGETFRVALQWSRCNSMTPVSGCLWWCPIYITRNQPSSPLLSQDALLGFLPKPSRTSSKPVPTTRKCPFLDHMSSIVVHLHFTDCSARGRAVKVLLTLFPGEAMARTDNLAQASQTRLSDSGGGSPKSLSPKVTQAASSLILSEQTTRPGERDLA</sequence>
<dbReference type="EMBL" id="CP039346">
    <property type="protein sequence ID" value="QCD84276.1"/>
    <property type="molecule type" value="Genomic_DNA"/>
</dbReference>
<dbReference type="Proteomes" id="UP000501690">
    <property type="component" value="Linkage Group LG2"/>
</dbReference>
<proteinExistence type="predicted"/>
<keyword evidence="3" id="KW-1185">Reference proteome</keyword>
<dbReference type="AlphaFoldDB" id="A0A4D6L722"/>
<feature type="compositionally biased region" description="Polar residues" evidence="1">
    <location>
        <begin position="155"/>
        <end position="170"/>
    </location>
</feature>
<accession>A0A4D6L722</accession>
<feature type="region of interest" description="Disordered" evidence="1">
    <location>
        <begin position="132"/>
        <end position="177"/>
    </location>
</feature>
<evidence type="ECO:0000256" key="1">
    <source>
        <dbReference type="SAM" id="MobiDB-lite"/>
    </source>
</evidence>